<dbReference type="InterPro" id="IPR005467">
    <property type="entry name" value="His_kinase_dom"/>
</dbReference>
<dbReference type="InterPro" id="IPR036890">
    <property type="entry name" value="HATPase_C_sf"/>
</dbReference>
<evidence type="ECO:0000256" key="2">
    <source>
        <dbReference type="ARBA" id="ARBA00012438"/>
    </source>
</evidence>
<dbReference type="InterPro" id="IPR036097">
    <property type="entry name" value="HisK_dim/P_sf"/>
</dbReference>
<dbReference type="AlphaFoldDB" id="A0AAV5L4E3"/>
<evidence type="ECO:0000313" key="9">
    <source>
        <dbReference type="Proteomes" id="UP001054252"/>
    </source>
</evidence>
<dbReference type="SUPFAM" id="SSF52172">
    <property type="entry name" value="CheY-like"/>
    <property type="match status" value="1"/>
</dbReference>
<evidence type="ECO:0000256" key="5">
    <source>
        <dbReference type="SAM" id="MobiDB-lite"/>
    </source>
</evidence>
<organism evidence="8 9">
    <name type="scientific">Rubroshorea leprosula</name>
    <dbReference type="NCBI Taxonomy" id="152421"/>
    <lineage>
        <taxon>Eukaryota</taxon>
        <taxon>Viridiplantae</taxon>
        <taxon>Streptophyta</taxon>
        <taxon>Embryophyta</taxon>
        <taxon>Tracheophyta</taxon>
        <taxon>Spermatophyta</taxon>
        <taxon>Magnoliopsida</taxon>
        <taxon>eudicotyledons</taxon>
        <taxon>Gunneridae</taxon>
        <taxon>Pentapetalae</taxon>
        <taxon>rosids</taxon>
        <taxon>malvids</taxon>
        <taxon>Malvales</taxon>
        <taxon>Dipterocarpaceae</taxon>
        <taxon>Rubroshorea</taxon>
    </lineage>
</organism>
<evidence type="ECO:0000259" key="7">
    <source>
        <dbReference type="PROSITE" id="PS50110"/>
    </source>
</evidence>
<dbReference type="PROSITE" id="PS50110">
    <property type="entry name" value="RESPONSE_REGULATORY"/>
    <property type="match status" value="1"/>
</dbReference>
<accession>A0AAV5L4E3</accession>
<dbReference type="PROSITE" id="PS50109">
    <property type="entry name" value="HIS_KIN"/>
    <property type="match status" value="1"/>
</dbReference>
<dbReference type="InterPro" id="IPR004358">
    <property type="entry name" value="Sig_transdc_His_kin-like_C"/>
</dbReference>
<reference evidence="8 9" key="1">
    <citation type="journal article" date="2021" name="Commun. Biol.">
        <title>The genome of Shorea leprosula (Dipterocarpaceae) highlights the ecological relevance of drought in aseasonal tropical rainforests.</title>
        <authorList>
            <person name="Ng K.K.S."/>
            <person name="Kobayashi M.J."/>
            <person name="Fawcett J.A."/>
            <person name="Hatakeyama M."/>
            <person name="Paape T."/>
            <person name="Ng C.H."/>
            <person name="Ang C.C."/>
            <person name="Tnah L.H."/>
            <person name="Lee C.T."/>
            <person name="Nishiyama T."/>
            <person name="Sese J."/>
            <person name="O'Brien M.J."/>
            <person name="Copetti D."/>
            <person name="Mohd Noor M.I."/>
            <person name="Ong R.C."/>
            <person name="Putra M."/>
            <person name="Sireger I.Z."/>
            <person name="Indrioko S."/>
            <person name="Kosugi Y."/>
            <person name="Izuno A."/>
            <person name="Isagi Y."/>
            <person name="Lee S.L."/>
            <person name="Shimizu K.K."/>
        </authorList>
    </citation>
    <scope>NUCLEOTIDE SEQUENCE [LARGE SCALE GENOMIC DNA]</scope>
    <source>
        <strain evidence="8">214</strain>
    </source>
</reference>
<dbReference type="InterPro" id="IPR001789">
    <property type="entry name" value="Sig_transdc_resp-reg_receiver"/>
</dbReference>
<sequence length="1023" mass="113964">MESKFSLKKGVYGFFTVQVCLVTKETESSIGWNLDRVNNRLFLGIQETARLLLHLNSSALNLARSLSSIVNGTELSFAAIEKKIAPTLFLALSTIPQISQVSFTGSEGLSFSYYKDRGQTLAVFSNSSSPSHWYTKLVNPDTGKFYGKAVASPPRQQTSWFLQAITRPNGYSSLGTGWNKAQDRLFVRSVAMDGEGVISIGFPVKVVVDHFAVLDFHDGDFYLATAAGDVIVQSRLPNAQIVVNDSIISVQTVKQNGQPLSYLGNRSCDSGEVRHFMGRIMGIKYNFYCSALEIAGVHLVYLLSFPNDGIAGLVEKNSRLAARREMFLCAAFVKQLNATQQAERKSMFKTRAYTRANHDVCGSLAVISGWLELCHNDAESNSELASNLELLKACTRDLLDILNSALKISKIEAGKMDLEEEEFNLAQLLEDVVDMFYPAGIKKLVDIVLDPCDGSILKFPIVKGDRVKLKQILCNLLSNAIKHTFEGHISVRAIVKKKSFEKDIISYNRNRCLSWLFCKDKEHLDDLNALHKAEHDPNKMEFEFEVDDTGVGIPKDKQESIFEEYFQVKETNPGEEEGCGLGLGIVQSIVRLMDGEIRIVGKGAEEKGTCFRFSVLLTTCQPESDDTEEDSARVNYQHLSFMRNLAAYKPEGSHVMLYITGEERRRVLKRYFESLSIKVTIITQEKSLYRQLEMIKQKLDPSHHVPSRDSGSSINDAQSIRDGNDNILLNLRKSNSRSSSLMLIVIDSCAGNFGELCSAVSDFKKDIPNHLCKIVWLDNPVTRSTEVQAMRITPPCDCVMNKPFHGSRLIQVLKLLAERKATSQRNFPSLSHGATAQEALPSVVKNSPSGLSSLEPELGVASSSQETALQQIVIQEADEKSIEKPLSRKKILVVEDTLVVQKLTVACLRKLGADVEACANGKEAFDKICNILRDQKERGSQQFLPYDCILMDCEMPVLNGYEATRLIRREEQLYGIRIPIIALTTSDDGTKITEAGMDFHLIKPLKADKFLELVQILEPSASF</sequence>
<evidence type="ECO:0000256" key="1">
    <source>
        <dbReference type="ARBA" id="ARBA00000085"/>
    </source>
</evidence>
<evidence type="ECO:0000256" key="4">
    <source>
        <dbReference type="PROSITE-ProRule" id="PRU00169"/>
    </source>
</evidence>
<dbReference type="Gene3D" id="1.10.287.130">
    <property type="match status" value="1"/>
</dbReference>
<dbReference type="Gene3D" id="3.30.565.10">
    <property type="entry name" value="Histidine kinase-like ATPase, C-terminal domain"/>
    <property type="match status" value="1"/>
</dbReference>
<dbReference type="PANTHER" id="PTHR43719:SF50">
    <property type="entry name" value="HISTIDINE KINASE CKI1-LIKE ISOFORM X1"/>
    <property type="match status" value="1"/>
</dbReference>
<protein>
    <recommendedName>
        <fullName evidence="2">histidine kinase</fullName>
        <ecNumber evidence="2">2.7.13.3</ecNumber>
    </recommendedName>
</protein>
<keyword evidence="3 4" id="KW-0597">Phosphoprotein</keyword>
<dbReference type="InterPro" id="IPR011006">
    <property type="entry name" value="CheY-like_superfamily"/>
</dbReference>
<feature type="modified residue" description="4-aspartylphosphate" evidence="4">
    <location>
        <position position="952"/>
    </location>
</feature>
<comment type="catalytic activity">
    <reaction evidence="1">
        <text>ATP + protein L-histidine = ADP + protein N-phospho-L-histidine.</text>
        <dbReference type="EC" id="2.7.13.3"/>
    </reaction>
</comment>
<dbReference type="SUPFAM" id="SSF55874">
    <property type="entry name" value="ATPase domain of HSP90 chaperone/DNA topoisomerase II/histidine kinase"/>
    <property type="match status" value="1"/>
</dbReference>
<dbReference type="SMART" id="SM00448">
    <property type="entry name" value="REC"/>
    <property type="match status" value="1"/>
</dbReference>
<dbReference type="EMBL" id="BPVZ01000093">
    <property type="protein sequence ID" value="GKV31968.1"/>
    <property type="molecule type" value="Genomic_DNA"/>
</dbReference>
<proteinExistence type="predicted"/>
<dbReference type="Gene3D" id="3.40.50.2300">
    <property type="match status" value="1"/>
</dbReference>
<evidence type="ECO:0000259" key="6">
    <source>
        <dbReference type="PROSITE" id="PS50109"/>
    </source>
</evidence>
<dbReference type="SUPFAM" id="SSF47384">
    <property type="entry name" value="Homodimeric domain of signal transducing histidine kinase"/>
    <property type="match status" value="1"/>
</dbReference>
<dbReference type="PRINTS" id="PR00344">
    <property type="entry name" value="BCTRLSENSOR"/>
</dbReference>
<dbReference type="SMART" id="SM00387">
    <property type="entry name" value="HATPase_c"/>
    <property type="match status" value="1"/>
</dbReference>
<dbReference type="PANTHER" id="PTHR43719">
    <property type="entry name" value="TWO-COMPONENT HISTIDINE KINASE"/>
    <property type="match status" value="1"/>
</dbReference>
<feature type="domain" description="Response regulatory" evidence="7">
    <location>
        <begin position="890"/>
        <end position="1018"/>
    </location>
</feature>
<dbReference type="Proteomes" id="UP001054252">
    <property type="component" value="Unassembled WGS sequence"/>
</dbReference>
<name>A0AAV5L4E3_9ROSI</name>
<dbReference type="GO" id="GO:0000155">
    <property type="term" value="F:phosphorelay sensor kinase activity"/>
    <property type="evidence" value="ECO:0007669"/>
    <property type="project" value="InterPro"/>
</dbReference>
<keyword evidence="9" id="KW-1185">Reference proteome</keyword>
<dbReference type="Pfam" id="PF02518">
    <property type="entry name" value="HATPase_c"/>
    <property type="match status" value="1"/>
</dbReference>
<dbReference type="Pfam" id="PF00072">
    <property type="entry name" value="Response_reg"/>
    <property type="match status" value="1"/>
</dbReference>
<feature type="region of interest" description="Disordered" evidence="5">
    <location>
        <begin position="700"/>
        <end position="719"/>
    </location>
</feature>
<evidence type="ECO:0000313" key="8">
    <source>
        <dbReference type="EMBL" id="GKV31968.1"/>
    </source>
</evidence>
<gene>
    <name evidence="8" type="ORF">SLEP1_g40616</name>
</gene>
<feature type="compositionally biased region" description="Polar residues" evidence="5">
    <location>
        <begin position="709"/>
        <end position="718"/>
    </location>
</feature>
<comment type="caution">
    <text evidence="8">The sequence shown here is derived from an EMBL/GenBank/DDBJ whole genome shotgun (WGS) entry which is preliminary data.</text>
</comment>
<dbReference type="EC" id="2.7.13.3" evidence="2"/>
<dbReference type="InterPro" id="IPR003594">
    <property type="entry name" value="HATPase_dom"/>
</dbReference>
<feature type="domain" description="Histidine kinase" evidence="6">
    <location>
        <begin position="355"/>
        <end position="619"/>
    </location>
</feature>
<dbReference type="CDD" id="cd17546">
    <property type="entry name" value="REC_hyHK_CKI1_RcsC-like"/>
    <property type="match status" value="1"/>
</dbReference>
<evidence type="ECO:0000256" key="3">
    <source>
        <dbReference type="ARBA" id="ARBA00022553"/>
    </source>
</evidence>
<dbReference type="InterPro" id="IPR050956">
    <property type="entry name" value="2C_system_His_kinase"/>
</dbReference>